<dbReference type="GO" id="GO:0030267">
    <property type="term" value="F:glyoxylate reductase (NADPH) activity"/>
    <property type="evidence" value="ECO:0007669"/>
    <property type="project" value="TreeGrafter"/>
</dbReference>
<dbReference type="STRING" id="1051891.A0A0C3QM53"/>
<keyword evidence="8" id="KW-1185">Reference proteome</keyword>
<proteinExistence type="inferred from homology"/>
<dbReference type="HOGENOM" id="CLU_019796_1_2_1"/>
<dbReference type="InterPro" id="IPR029752">
    <property type="entry name" value="D-isomer_DH_CS1"/>
</dbReference>
<reference evidence="7 8" key="1">
    <citation type="submission" date="2014-04" db="EMBL/GenBank/DDBJ databases">
        <authorList>
            <consortium name="DOE Joint Genome Institute"/>
            <person name="Kuo A."/>
            <person name="Girlanda M."/>
            <person name="Perotto S."/>
            <person name="Kohler A."/>
            <person name="Nagy L.G."/>
            <person name="Floudas D."/>
            <person name="Copeland A."/>
            <person name="Barry K.W."/>
            <person name="Cichocki N."/>
            <person name="Veneault-Fourrey C."/>
            <person name="LaButti K."/>
            <person name="Lindquist E.A."/>
            <person name="Lipzen A."/>
            <person name="Lundell T."/>
            <person name="Morin E."/>
            <person name="Murat C."/>
            <person name="Sun H."/>
            <person name="Tunlid A."/>
            <person name="Henrissat B."/>
            <person name="Grigoriev I.V."/>
            <person name="Hibbett D.S."/>
            <person name="Martin F."/>
            <person name="Nordberg H.P."/>
            <person name="Cantor M.N."/>
            <person name="Hua S.X."/>
        </authorList>
    </citation>
    <scope>NUCLEOTIDE SEQUENCE [LARGE SCALE GENOMIC DNA]</scope>
    <source>
        <strain evidence="7 8">MUT 4182</strain>
    </source>
</reference>
<dbReference type="CDD" id="cd12168">
    <property type="entry name" value="Mand_dh_like"/>
    <property type="match status" value="1"/>
</dbReference>
<evidence type="ECO:0000313" key="8">
    <source>
        <dbReference type="Proteomes" id="UP000054248"/>
    </source>
</evidence>
<dbReference type="AlphaFoldDB" id="A0A0C3QM53"/>
<evidence type="ECO:0000259" key="5">
    <source>
        <dbReference type="Pfam" id="PF00389"/>
    </source>
</evidence>
<feature type="domain" description="D-isomer specific 2-hydroxyacid dehydrogenase NAD-binding" evidence="6">
    <location>
        <begin position="122"/>
        <end position="295"/>
    </location>
</feature>
<evidence type="ECO:0000256" key="1">
    <source>
        <dbReference type="ARBA" id="ARBA00005854"/>
    </source>
</evidence>
<dbReference type="Proteomes" id="UP000054248">
    <property type="component" value="Unassembled WGS sequence"/>
</dbReference>
<dbReference type="PANTHER" id="PTHR10996">
    <property type="entry name" value="2-HYDROXYACID DEHYDROGENASE-RELATED"/>
    <property type="match status" value="1"/>
</dbReference>
<dbReference type="PROSITE" id="PS00065">
    <property type="entry name" value="D_2_HYDROXYACID_DH_1"/>
    <property type="match status" value="1"/>
</dbReference>
<evidence type="ECO:0000256" key="4">
    <source>
        <dbReference type="RuleBase" id="RU003719"/>
    </source>
</evidence>
<gene>
    <name evidence="7" type="ORF">M407DRAFT_240855</name>
</gene>
<evidence type="ECO:0000256" key="3">
    <source>
        <dbReference type="ARBA" id="ARBA00023027"/>
    </source>
</evidence>
<feature type="domain" description="D-isomer specific 2-hydroxyacid dehydrogenase catalytic" evidence="5">
    <location>
        <begin position="29"/>
        <end position="325"/>
    </location>
</feature>
<dbReference type="GO" id="GO:0016618">
    <property type="term" value="F:hydroxypyruvate reductase [NAD(P)H] activity"/>
    <property type="evidence" value="ECO:0007669"/>
    <property type="project" value="TreeGrafter"/>
</dbReference>
<dbReference type="Pfam" id="PF00389">
    <property type="entry name" value="2-Hacid_dh"/>
    <property type="match status" value="1"/>
</dbReference>
<keyword evidence="3" id="KW-0520">NAD</keyword>
<dbReference type="OrthoDB" id="9991913at2759"/>
<evidence type="ECO:0000259" key="6">
    <source>
        <dbReference type="Pfam" id="PF02826"/>
    </source>
</evidence>
<organism evidence="7 8">
    <name type="scientific">Tulasnella calospora MUT 4182</name>
    <dbReference type="NCBI Taxonomy" id="1051891"/>
    <lineage>
        <taxon>Eukaryota</taxon>
        <taxon>Fungi</taxon>
        <taxon>Dikarya</taxon>
        <taxon>Basidiomycota</taxon>
        <taxon>Agaricomycotina</taxon>
        <taxon>Agaricomycetes</taxon>
        <taxon>Cantharellales</taxon>
        <taxon>Tulasnellaceae</taxon>
        <taxon>Tulasnella</taxon>
    </lineage>
</organism>
<dbReference type="Gene3D" id="3.40.50.720">
    <property type="entry name" value="NAD(P)-binding Rossmann-like Domain"/>
    <property type="match status" value="2"/>
</dbReference>
<dbReference type="InterPro" id="IPR029753">
    <property type="entry name" value="D-isomer_DH_CS"/>
</dbReference>
<keyword evidence="2 4" id="KW-0560">Oxidoreductase</keyword>
<dbReference type="InterPro" id="IPR036291">
    <property type="entry name" value="NAD(P)-bd_dom_sf"/>
</dbReference>
<dbReference type="InterPro" id="IPR050223">
    <property type="entry name" value="D-isomer_2-hydroxyacid_DH"/>
</dbReference>
<dbReference type="SUPFAM" id="SSF52283">
    <property type="entry name" value="Formate/glycerate dehydrogenase catalytic domain-like"/>
    <property type="match status" value="1"/>
</dbReference>
<dbReference type="PROSITE" id="PS00671">
    <property type="entry name" value="D_2_HYDROXYACID_DH_3"/>
    <property type="match status" value="1"/>
</dbReference>
<dbReference type="PANTHER" id="PTHR10996:SF257">
    <property type="entry name" value="GLYOXYLATE REDUCTASE 1"/>
    <property type="match status" value="1"/>
</dbReference>
<dbReference type="InterPro" id="IPR006139">
    <property type="entry name" value="D-isomer_2_OHA_DH_cat_dom"/>
</dbReference>
<dbReference type="PROSITE" id="PS00670">
    <property type="entry name" value="D_2_HYDROXYACID_DH_2"/>
    <property type="match status" value="1"/>
</dbReference>
<dbReference type="EMBL" id="KN822945">
    <property type="protein sequence ID" value="KIO33990.1"/>
    <property type="molecule type" value="Genomic_DNA"/>
</dbReference>
<dbReference type="Pfam" id="PF02826">
    <property type="entry name" value="2-Hacid_dh_C"/>
    <property type="match status" value="1"/>
</dbReference>
<dbReference type="GO" id="GO:0051287">
    <property type="term" value="F:NAD binding"/>
    <property type="evidence" value="ECO:0007669"/>
    <property type="project" value="InterPro"/>
</dbReference>
<reference evidence="8" key="2">
    <citation type="submission" date="2015-01" db="EMBL/GenBank/DDBJ databases">
        <title>Evolutionary Origins and Diversification of the Mycorrhizal Mutualists.</title>
        <authorList>
            <consortium name="DOE Joint Genome Institute"/>
            <consortium name="Mycorrhizal Genomics Consortium"/>
            <person name="Kohler A."/>
            <person name="Kuo A."/>
            <person name="Nagy L.G."/>
            <person name="Floudas D."/>
            <person name="Copeland A."/>
            <person name="Barry K.W."/>
            <person name="Cichocki N."/>
            <person name="Veneault-Fourrey C."/>
            <person name="LaButti K."/>
            <person name="Lindquist E.A."/>
            <person name="Lipzen A."/>
            <person name="Lundell T."/>
            <person name="Morin E."/>
            <person name="Murat C."/>
            <person name="Riley R."/>
            <person name="Ohm R."/>
            <person name="Sun H."/>
            <person name="Tunlid A."/>
            <person name="Henrissat B."/>
            <person name="Grigoriev I.V."/>
            <person name="Hibbett D.S."/>
            <person name="Martin F."/>
        </authorList>
    </citation>
    <scope>NUCLEOTIDE SEQUENCE [LARGE SCALE GENOMIC DNA]</scope>
    <source>
        <strain evidence="8">MUT 4182</strain>
    </source>
</reference>
<dbReference type="InterPro" id="IPR006140">
    <property type="entry name" value="D-isomer_DH_NAD-bd"/>
</dbReference>
<accession>A0A0C3QM53</accession>
<comment type="similarity">
    <text evidence="1 4">Belongs to the D-isomer specific 2-hydroxyacid dehydrogenase family.</text>
</comment>
<dbReference type="GO" id="GO:0005829">
    <property type="term" value="C:cytosol"/>
    <property type="evidence" value="ECO:0007669"/>
    <property type="project" value="TreeGrafter"/>
</dbReference>
<dbReference type="SUPFAM" id="SSF51735">
    <property type="entry name" value="NAD(P)-binding Rossmann-fold domains"/>
    <property type="match status" value="1"/>
</dbReference>
<protein>
    <submittedName>
        <fullName evidence="7">Uncharacterized protein</fullName>
    </submittedName>
</protein>
<name>A0A0C3QM53_9AGAM</name>
<evidence type="ECO:0000256" key="2">
    <source>
        <dbReference type="ARBA" id="ARBA00023002"/>
    </source>
</evidence>
<sequence length="330" mass="36327">MVSTAKVMICGDIVWAHDEVQSMLGPLSEIVRMDSQSREEFYRELSGKFAGTTVIYRHNTSADRIGIFDAELVNKLPTSVKWIGHNGAGYDQIDIDACKKRGIKVSNTPGAVDIGTATTALYLLVSAVRQYSIAERQARSGLWKTGLKPAHDPSALTLGILGLGGIGLTLARLCHGFPMKQIYYHSRTPRADTPDWIEYCSTLEELLAKSDVLSLHVPLKPETEGMIGEREFGLMKKGAILINTARGKVIDEAAMIRALKSGQLSAAGIDVYPDEPNINPELLEFRNVTLLPHMGTETQESQKSMEVRALENLRTYLTGGEPRDLIPEFK</sequence>
<evidence type="ECO:0000313" key="7">
    <source>
        <dbReference type="EMBL" id="KIO33990.1"/>
    </source>
</evidence>
<dbReference type="FunFam" id="3.40.50.720:FF:000203">
    <property type="entry name" value="D-3-phosphoglycerate dehydrogenase (SerA)"/>
    <property type="match status" value="1"/>
</dbReference>